<feature type="binding site" evidence="5">
    <location>
        <position position="107"/>
    </location>
    <ligand>
        <name>Mg(2+)</name>
        <dbReference type="ChEBI" id="CHEBI:18420"/>
        <label>1</label>
        <note>catalytic</note>
    </ligand>
</feature>
<dbReference type="GO" id="GO:0006020">
    <property type="term" value="P:inositol metabolic process"/>
    <property type="evidence" value="ECO:0007669"/>
    <property type="project" value="TreeGrafter"/>
</dbReference>
<dbReference type="GO" id="GO:0007165">
    <property type="term" value="P:signal transduction"/>
    <property type="evidence" value="ECO:0007669"/>
    <property type="project" value="TreeGrafter"/>
</dbReference>
<keyword evidence="8" id="KW-1185">Reference proteome</keyword>
<accession>A0A2N5J8P4</accession>
<keyword evidence="6" id="KW-0378">Hydrolase</keyword>
<dbReference type="InterPro" id="IPR033942">
    <property type="entry name" value="IMPase"/>
</dbReference>
<organism evidence="7 8">
    <name type="scientific">Bifidobacterium margollesii</name>
    <dbReference type="NCBI Taxonomy" id="2020964"/>
    <lineage>
        <taxon>Bacteria</taxon>
        <taxon>Bacillati</taxon>
        <taxon>Actinomycetota</taxon>
        <taxon>Actinomycetes</taxon>
        <taxon>Bifidobacteriales</taxon>
        <taxon>Bifidobacteriaceae</taxon>
        <taxon>Bifidobacterium</taxon>
    </lineage>
</organism>
<dbReference type="AlphaFoldDB" id="A0A2N5J8P4"/>
<dbReference type="CDD" id="cd01639">
    <property type="entry name" value="IMPase"/>
    <property type="match status" value="1"/>
</dbReference>
<feature type="binding site" evidence="5">
    <location>
        <position position="90"/>
    </location>
    <ligand>
        <name>Mg(2+)</name>
        <dbReference type="ChEBI" id="CHEBI:18420"/>
        <label>2</label>
    </ligand>
</feature>
<dbReference type="PANTHER" id="PTHR20854:SF4">
    <property type="entry name" value="INOSITOL-1-MONOPHOSPHATASE-RELATED"/>
    <property type="match status" value="1"/>
</dbReference>
<dbReference type="Gene3D" id="3.40.190.80">
    <property type="match status" value="1"/>
</dbReference>
<sequence length="284" mass="30886">MGDLNGADAQPGKTSAIIDELIASVTMTDVESIVREAAERYVVGDKASEARSHITVKGVADFVTDVDTSVQKFVKARLAMRYPRIQFLGEENGEQHVDFNGLYWVLDPIDGTTNLIHDFHHSAISLGLLSGDNTVKALIYQPWSDEMFTAEAGRGAFLNGEPIHVTGESDMSRALVNVGTSPYHHEQADRNFELMRRVFVDSADIRRTGSAALDLAYVACGRADAYFEGSIKLWDYAAGRLIVTEAGGKVGDWNGGGLGHAMETAVLAGTPAIYDLLRTRYLNS</sequence>
<dbReference type="Pfam" id="PF00459">
    <property type="entry name" value="Inositol_P"/>
    <property type="match status" value="1"/>
</dbReference>
<dbReference type="Gene3D" id="3.30.540.10">
    <property type="entry name" value="Fructose-1,6-Bisphosphatase, subunit A, domain 1"/>
    <property type="match status" value="1"/>
</dbReference>
<dbReference type="GO" id="GO:0008934">
    <property type="term" value="F:inositol monophosphate 1-phosphatase activity"/>
    <property type="evidence" value="ECO:0007669"/>
    <property type="project" value="InterPro"/>
</dbReference>
<evidence type="ECO:0000313" key="8">
    <source>
        <dbReference type="Proteomes" id="UP000235050"/>
    </source>
</evidence>
<evidence type="ECO:0000256" key="2">
    <source>
        <dbReference type="ARBA" id="ARBA00001946"/>
    </source>
</evidence>
<dbReference type="InterPro" id="IPR000760">
    <property type="entry name" value="Inositol_monophosphatase-like"/>
</dbReference>
<feature type="binding site" evidence="5">
    <location>
        <position position="110"/>
    </location>
    <ligand>
        <name>Mg(2+)</name>
        <dbReference type="ChEBI" id="CHEBI:18420"/>
        <label>1</label>
        <note>catalytic</note>
    </ligand>
</feature>
<name>A0A2N5J8P4_9BIFI</name>
<evidence type="ECO:0000256" key="1">
    <source>
        <dbReference type="ARBA" id="ARBA00001033"/>
    </source>
</evidence>
<dbReference type="InterPro" id="IPR020550">
    <property type="entry name" value="Inositol_monophosphatase_CS"/>
</dbReference>
<evidence type="ECO:0000313" key="7">
    <source>
        <dbReference type="EMBL" id="PLS30586.1"/>
    </source>
</evidence>
<feature type="binding site" evidence="5">
    <location>
        <position position="235"/>
    </location>
    <ligand>
        <name>Mg(2+)</name>
        <dbReference type="ChEBI" id="CHEBI:18420"/>
        <label>1</label>
        <note>catalytic</note>
    </ligand>
</feature>
<dbReference type="EC" id="3.1.3.25" evidence="6"/>
<evidence type="ECO:0000256" key="5">
    <source>
        <dbReference type="PIRSR" id="PIRSR600760-2"/>
    </source>
</evidence>
<dbReference type="GO" id="GO:0046854">
    <property type="term" value="P:phosphatidylinositol phosphate biosynthetic process"/>
    <property type="evidence" value="ECO:0007669"/>
    <property type="project" value="InterPro"/>
</dbReference>
<keyword evidence="3 5" id="KW-0479">Metal-binding</keyword>
<feature type="binding site" evidence="5">
    <location>
        <position position="109"/>
    </location>
    <ligand>
        <name>Mg(2+)</name>
        <dbReference type="ChEBI" id="CHEBI:18420"/>
        <label>1</label>
        <note>catalytic</note>
    </ligand>
</feature>
<evidence type="ECO:0000256" key="4">
    <source>
        <dbReference type="ARBA" id="ARBA00022842"/>
    </source>
</evidence>
<dbReference type="GO" id="GO:0046872">
    <property type="term" value="F:metal ion binding"/>
    <property type="evidence" value="ECO:0007669"/>
    <property type="project" value="UniProtKB-KW"/>
</dbReference>
<gene>
    <name evidence="7" type="ORF">Uis1B_1574</name>
</gene>
<comment type="cofactor">
    <cofactor evidence="2 5 6">
        <name>Mg(2+)</name>
        <dbReference type="ChEBI" id="CHEBI:18420"/>
    </cofactor>
</comment>
<reference evidence="7 8" key="1">
    <citation type="submission" date="2017-07" db="EMBL/GenBank/DDBJ databases">
        <title>Bifidobacterium novel species.</title>
        <authorList>
            <person name="Lugli G.A."/>
            <person name="Milani C."/>
            <person name="Duranti S."/>
            <person name="Mangifesta M."/>
        </authorList>
    </citation>
    <scope>NUCLEOTIDE SEQUENCE [LARGE SCALE GENOMIC DNA]</scope>
    <source>
        <strain evidence="8">Uis1B</strain>
    </source>
</reference>
<dbReference type="OrthoDB" id="9772456at2"/>
<dbReference type="RefSeq" id="WP_101617254.1">
    <property type="nucleotide sequence ID" value="NZ_NMWU01000028.1"/>
</dbReference>
<dbReference type="EMBL" id="NMWU01000028">
    <property type="protein sequence ID" value="PLS30586.1"/>
    <property type="molecule type" value="Genomic_DNA"/>
</dbReference>
<dbReference type="PANTHER" id="PTHR20854">
    <property type="entry name" value="INOSITOL MONOPHOSPHATASE"/>
    <property type="match status" value="1"/>
</dbReference>
<proteinExistence type="inferred from homology"/>
<dbReference type="PRINTS" id="PR00377">
    <property type="entry name" value="IMPHPHTASES"/>
</dbReference>
<evidence type="ECO:0000256" key="3">
    <source>
        <dbReference type="ARBA" id="ARBA00022723"/>
    </source>
</evidence>
<dbReference type="PROSITE" id="PS00630">
    <property type="entry name" value="IMP_2"/>
    <property type="match status" value="1"/>
</dbReference>
<dbReference type="SUPFAM" id="SSF56655">
    <property type="entry name" value="Carbohydrate phosphatase"/>
    <property type="match status" value="1"/>
</dbReference>
<dbReference type="Proteomes" id="UP000235050">
    <property type="component" value="Unassembled WGS sequence"/>
</dbReference>
<evidence type="ECO:0000256" key="6">
    <source>
        <dbReference type="RuleBase" id="RU364068"/>
    </source>
</evidence>
<protein>
    <recommendedName>
        <fullName evidence="6">Inositol-1-monophosphatase</fullName>
        <ecNumber evidence="6">3.1.3.25</ecNumber>
    </recommendedName>
</protein>
<comment type="catalytic activity">
    <reaction evidence="1 6">
        <text>a myo-inositol phosphate + H2O = myo-inositol + phosphate</text>
        <dbReference type="Rhea" id="RHEA:24056"/>
        <dbReference type="ChEBI" id="CHEBI:15377"/>
        <dbReference type="ChEBI" id="CHEBI:17268"/>
        <dbReference type="ChEBI" id="CHEBI:43474"/>
        <dbReference type="ChEBI" id="CHEBI:84139"/>
        <dbReference type="EC" id="3.1.3.25"/>
    </reaction>
</comment>
<comment type="caution">
    <text evidence="7">The sequence shown here is derived from an EMBL/GenBank/DDBJ whole genome shotgun (WGS) entry which is preliminary data.</text>
</comment>
<keyword evidence="4 5" id="KW-0460">Magnesium</keyword>
<comment type="similarity">
    <text evidence="6">Belongs to the inositol monophosphatase superfamily.</text>
</comment>